<proteinExistence type="predicted"/>
<organism evidence="4 5">
    <name type="scientific">Sanghuangporus baumii</name>
    <name type="common">Phellinus baumii</name>
    <dbReference type="NCBI Taxonomy" id="108892"/>
    <lineage>
        <taxon>Eukaryota</taxon>
        <taxon>Fungi</taxon>
        <taxon>Dikarya</taxon>
        <taxon>Basidiomycota</taxon>
        <taxon>Agaricomycotina</taxon>
        <taxon>Agaricomycetes</taxon>
        <taxon>Hymenochaetales</taxon>
        <taxon>Hymenochaetaceae</taxon>
        <taxon>Sanghuangporus</taxon>
    </lineage>
</organism>
<keyword evidence="5" id="KW-1185">Reference proteome</keyword>
<feature type="compositionally biased region" description="Pro residues" evidence="2">
    <location>
        <begin position="223"/>
        <end position="239"/>
    </location>
</feature>
<feature type="region of interest" description="Disordered" evidence="2">
    <location>
        <begin position="347"/>
        <end position="371"/>
    </location>
</feature>
<keyword evidence="1" id="KW-0175">Coiled coil</keyword>
<dbReference type="Proteomes" id="UP000757232">
    <property type="component" value="Unassembled WGS sequence"/>
</dbReference>
<reference evidence="4" key="1">
    <citation type="submission" date="2016-06" db="EMBL/GenBank/DDBJ databases">
        <title>Draft Genome sequence of the fungus Inonotus baumii.</title>
        <authorList>
            <person name="Zhu H."/>
            <person name="Lin W."/>
        </authorList>
    </citation>
    <scope>NUCLEOTIDE SEQUENCE</scope>
    <source>
        <strain evidence="4">821</strain>
    </source>
</reference>
<feature type="domain" description="RING-type" evidence="3">
    <location>
        <begin position="20"/>
        <end position="63"/>
    </location>
</feature>
<evidence type="ECO:0000259" key="3">
    <source>
        <dbReference type="Pfam" id="PF14634"/>
    </source>
</evidence>
<feature type="coiled-coil region" evidence="1">
    <location>
        <begin position="147"/>
        <end position="174"/>
    </location>
</feature>
<dbReference type="EMBL" id="LNZH02000148">
    <property type="protein sequence ID" value="OCB89804.1"/>
    <property type="molecule type" value="Genomic_DNA"/>
</dbReference>
<feature type="compositionally biased region" description="Polar residues" evidence="2">
    <location>
        <begin position="398"/>
        <end position="419"/>
    </location>
</feature>
<feature type="compositionally biased region" description="Polar residues" evidence="2">
    <location>
        <begin position="185"/>
        <end position="194"/>
    </location>
</feature>
<evidence type="ECO:0000256" key="2">
    <source>
        <dbReference type="SAM" id="MobiDB-lite"/>
    </source>
</evidence>
<evidence type="ECO:0000313" key="5">
    <source>
        <dbReference type="Proteomes" id="UP000757232"/>
    </source>
</evidence>
<protein>
    <recommendedName>
        <fullName evidence="3">RING-type domain-containing protein</fullName>
    </recommendedName>
</protein>
<name>A0A9Q5I1I3_SANBA</name>
<comment type="caution">
    <text evidence="4">The sequence shown here is derived from an EMBL/GenBank/DDBJ whole genome shotgun (WGS) entry which is preliminary data.</text>
</comment>
<dbReference type="Pfam" id="PF14634">
    <property type="entry name" value="zf-RING_5"/>
    <property type="match status" value="1"/>
</dbReference>
<dbReference type="AlphaFoldDB" id="A0A9Q5I1I3"/>
<feature type="compositionally biased region" description="Polar residues" evidence="2">
    <location>
        <begin position="426"/>
        <end position="437"/>
    </location>
</feature>
<evidence type="ECO:0000313" key="4">
    <source>
        <dbReference type="EMBL" id="OCB89804.1"/>
    </source>
</evidence>
<dbReference type="OrthoDB" id="2535391at2759"/>
<feature type="compositionally biased region" description="Basic and acidic residues" evidence="2">
    <location>
        <begin position="175"/>
        <end position="184"/>
    </location>
</feature>
<evidence type="ECO:0000256" key="1">
    <source>
        <dbReference type="SAM" id="Coils"/>
    </source>
</evidence>
<gene>
    <name evidence="4" type="ORF">A7U60_g2985</name>
</gene>
<accession>A0A9Q5I1I3</accession>
<feature type="compositionally biased region" description="Polar residues" evidence="2">
    <location>
        <begin position="266"/>
        <end position="295"/>
    </location>
</feature>
<feature type="compositionally biased region" description="Polar residues" evidence="2">
    <location>
        <begin position="242"/>
        <end position="257"/>
    </location>
</feature>
<dbReference type="InterPro" id="IPR001841">
    <property type="entry name" value="Znf_RING"/>
</dbReference>
<feature type="region of interest" description="Disordered" evidence="2">
    <location>
        <begin position="175"/>
        <end position="310"/>
    </location>
</feature>
<feature type="region of interest" description="Disordered" evidence="2">
    <location>
        <begin position="398"/>
        <end position="454"/>
    </location>
</feature>
<sequence>MDQEEPLQHQDFSIWEFVTCAKCNHAFSVDGTSGPSIPFWITECGHVLCNAHLNADQSCPSCNAQKIELMPLQKEVSVPFLLSSGVYSIARMELFKMPPPFSDWFCSLPFKLDSLAQASKFQYERLAGTARYYKARYEQSQALFARFKDQISQMKAIRKENEALKSEIARFRGEWNDNERKEDQQSNNLYQQEPATYVNANGKRRLVDTGLAMSSPRSVHTPMGPPRITLPPNHDPPPSLSRLETQNGFNNQNSQPPGSGHFAQQYAYNPPQSSQTQRPAQQVLSNEQQAPIRQQQNERRLMPPPPPPVQNRQLGTIQQSRQIQRVMTPRVPDQAQFRQNHSQTQMPQLSNHIGGQQHRTQDTGAGQHQSLGQAPRRFIPPGALVSNTLPGVSNSQRFVPSTPNGSQQRFVPQTPTTGNGRRFMPPSSSGIGSTQGRSGFGNAYTQRAAFAPPG</sequence>